<dbReference type="AlphaFoldDB" id="A0A2G5PLX2"/>
<dbReference type="Proteomes" id="UP000230971">
    <property type="component" value="Unassembled WGS sequence"/>
</dbReference>
<protein>
    <submittedName>
        <fullName evidence="1">Class I SAM-dependent methyltransferase</fullName>
    </submittedName>
</protein>
<dbReference type="OrthoDB" id="799111at2"/>
<dbReference type="GO" id="GO:0032259">
    <property type="term" value="P:methylation"/>
    <property type="evidence" value="ECO:0007669"/>
    <property type="project" value="UniProtKB-KW"/>
</dbReference>
<dbReference type="Gene3D" id="3.40.50.150">
    <property type="entry name" value="Vaccinia Virus protein VP39"/>
    <property type="match status" value="1"/>
</dbReference>
<comment type="caution">
    <text evidence="1">The sequence shown here is derived from an EMBL/GenBank/DDBJ whole genome shotgun (WGS) entry which is preliminary data.</text>
</comment>
<dbReference type="GO" id="GO:0008168">
    <property type="term" value="F:methyltransferase activity"/>
    <property type="evidence" value="ECO:0007669"/>
    <property type="project" value="UniProtKB-KW"/>
</dbReference>
<reference evidence="1 2" key="1">
    <citation type="journal article" date="2017" name="Infect. Genet. Evol.">
        <title>The new phylogeny of the genus Mycobacterium: The old and the news.</title>
        <authorList>
            <person name="Tortoli E."/>
            <person name="Fedrizzi T."/>
            <person name="Meehan C.J."/>
            <person name="Trovato A."/>
            <person name="Grottola A."/>
            <person name="Giacobazzi E."/>
            <person name="Serpini G.F."/>
            <person name="Tagliazucchi S."/>
            <person name="Fabio A."/>
            <person name="Bettua C."/>
            <person name="Bertorelli R."/>
            <person name="Frascaro F."/>
            <person name="De Sanctis V."/>
            <person name="Pecorari M."/>
            <person name="Jousson O."/>
            <person name="Segata N."/>
            <person name="Cirillo D.M."/>
        </authorList>
    </citation>
    <scope>NUCLEOTIDE SEQUENCE [LARGE SCALE GENOMIC DNA]</scope>
    <source>
        <strain evidence="1 2">NCTC 12882</strain>
    </source>
</reference>
<sequence length="241" mass="26816">MEGGCVNRIKAVQEALDGRVKPVYLEIGVSYGMAFRRIAADEKIAVDPTLKLSARSRRLAEAKARATHYFEATSDAFFASETAFLEQHGVDVALIDGLHTYQQALRDVENTLRYLRDDGVIVLHDCNPANAAIGYPAASYADYRAHHRWRNLLWHMLITTPPWSGDVWKAIVHLRSTRPDLLVAVLDCDSGIGLVRKGPPESQLPYTAAQVEALDYEDLAADRERLLNLKPPAYLGEFVAS</sequence>
<dbReference type="InterPro" id="IPR029063">
    <property type="entry name" value="SAM-dependent_MTases_sf"/>
</dbReference>
<gene>
    <name evidence="1" type="ORF">CQY23_08545</name>
</gene>
<proteinExistence type="predicted"/>
<evidence type="ECO:0000313" key="1">
    <source>
        <dbReference type="EMBL" id="PIB79308.1"/>
    </source>
</evidence>
<evidence type="ECO:0000313" key="2">
    <source>
        <dbReference type="Proteomes" id="UP000230971"/>
    </source>
</evidence>
<accession>A0A2G5PLX2</accession>
<dbReference type="Pfam" id="PF13578">
    <property type="entry name" value="Methyltransf_24"/>
    <property type="match status" value="1"/>
</dbReference>
<organism evidence="1 2">
    <name type="scientific">Mycobacterium celatum</name>
    <dbReference type="NCBI Taxonomy" id="28045"/>
    <lineage>
        <taxon>Bacteria</taxon>
        <taxon>Bacillati</taxon>
        <taxon>Actinomycetota</taxon>
        <taxon>Actinomycetes</taxon>
        <taxon>Mycobacteriales</taxon>
        <taxon>Mycobacteriaceae</taxon>
        <taxon>Mycobacterium</taxon>
    </lineage>
</organism>
<keyword evidence="1" id="KW-0489">Methyltransferase</keyword>
<name>A0A2G5PLX2_MYCCE</name>
<dbReference type="EMBL" id="PDKV01000008">
    <property type="protein sequence ID" value="PIB79308.1"/>
    <property type="molecule type" value="Genomic_DNA"/>
</dbReference>
<dbReference type="RefSeq" id="WP_084706895.1">
    <property type="nucleotide sequence ID" value="NZ_BBUN01000020.1"/>
</dbReference>
<keyword evidence="1" id="KW-0808">Transferase</keyword>
<dbReference type="SUPFAM" id="SSF53335">
    <property type="entry name" value="S-adenosyl-L-methionine-dependent methyltransferases"/>
    <property type="match status" value="1"/>
</dbReference>